<organism evidence="1 2">
    <name type="scientific">Euzebyella saccharophila</name>
    <dbReference type="NCBI Taxonomy" id="679664"/>
    <lineage>
        <taxon>Bacteria</taxon>
        <taxon>Pseudomonadati</taxon>
        <taxon>Bacteroidota</taxon>
        <taxon>Flavobacteriia</taxon>
        <taxon>Flavobacteriales</taxon>
        <taxon>Flavobacteriaceae</taxon>
        <taxon>Euzebyella</taxon>
    </lineage>
</organism>
<keyword evidence="2" id="KW-1185">Reference proteome</keyword>
<evidence type="ECO:0000313" key="2">
    <source>
        <dbReference type="Proteomes" id="UP001595814"/>
    </source>
</evidence>
<dbReference type="RefSeq" id="WP_225621263.1">
    <property type="nucleotide sequence ID" value="NZ_JACYFJ010000005.1"/>
</dbReference>
<proteinExistence type="predicted"/>
<dbReference type="InterPro" id="IPR045444">
    <property type="entry name" value="DUF6503"/>
</dbReference>
<reference evidence="2" key="1">
    <citation type="journal article" date="2019" name="Int. J. Syst. Evol. Microbiol.">
        <title>The Global Catalogue of Microorganisms (GCM) 10K type strain sequencing project: providing services to taxonomists for standard genome sequencing and annotation.</title>
        <authorList>
            <consortium name="The Broad Institute Genomics Platform"/>
            <consortium name="The Broad Institute Genome Sequencing Center for Infectious Disease"/>
            <person name="Wu L."/>
            <person name="Ma J."/>
        </authorList>
    </citation>
    <scope>NUCLEOTIDE SEQUENCE [LARGE SCALE GENOMIC DNA]</scope>
    <source>
        <strain evidence="2">CECT 7477</strain>
    </source>
</reference>
<dbReference type="EMBL" id="JBHSAW010000025">
    <property type="protein sequence ID" value="MFC4097990.1"/>
    <property type="molecule type" value="Genomic_DNA"/>
</dbReference>
<dbReference type="PROSITE" id="PS51257">
    <property type="entry name" value="PROKAR_LIPOPROTEIN"/>
    <property type="match status" value="1"/>
</dbReference>
<sequence>MIKNITLFLLGTLILSCKDAPQKTKENNVAAENSAVEEIKDHGFPESFTKVLDAHGTLAKWKTKQTLSYEMPKPDGKEIHTIDLKSRRDRIDMGTILMGFDGSKIWLKDDNAAYKGNAAVYHNLMFYFYAMPFVFADPGINYGETEPLEYEGKSYPGIHISFNDGVGASSKDDYFLHYDPETYQMTWLGYTFTYGSDEKSDNVKWIRYNDWQNIDGVLLPKSITWHNYEGRSIKEGKDPVKFENVTLETQQKPDVFYQQPESAKEVLNP</sequence>
<dbReference type="Proteomes" id="UP001595814">
    <property type="component" value="Unassembled WGS sequence"/>
</dbReference>
<dbReference type="Pfam" id="PF20113">
    <property type="entry name" value="DUF6503"/>
    <property type="match status" value="1"/>
</dbReference>
<name>A0ABV8K173_9FLAO</name>
<protein>
    <submittedName>
        <fullName evidence="1">DUF6503 family protein</fullName>
    </submittedName>
</protein>
<evidence type="ECO:0000313" key="1">
    <source>
        <dbReference type="EMBL" id="MFC4097990.1"/>
    </source>
</evidence>
<gene>
    <name evidence="1" type="ORF">ACFOUT_19045</name>
</gene>
<accession>A0ABV8K173</accession>
<comment type="caution">
    <text evidence="1">The sequence shown here is derived from an EMBL/GenBank/DDBJ whole genome shotgun (WGS) entry which is preliminary data.</text>
</comment>